<comment type="similarity">
    <text evidence="10">Belongs to the NnrE/AIBP family.</text>
</comment>
<feature type="binding site" evidence="10">
    <location>
        <position position="108"/>
    </location>
    <ligand>
        <name>K(+)</name>
        <dbReference type="ChEBI" id="CHEBI:29103"/>
    </ligand>
</feature>
<evidence type="ECO:0000256" key="6">
    <source>
        <dbReference type="ARBA" id="ARBA00022857"/>
    </source>
</evidence>
<evidence type="ECO:0000259" key="11">
    <source>
        <dbReference type="PROSITE" id="PS51385"/>
    </source>
</evidence>
<keyword evidence="5 10" id="KW-0547">Nucleotide-binding</keyword>
<evidence type="ECO:0000313" key="13">
    <source>
        <dbReference type="Proteomes" id="UP001212152"/>
    </source>
</evidence>
<feature type="binding site" evidence="10">
    <location>
        <begin position="46"/>
        <end position="50"/>
    </location>
    <ligand>
        <name>(6S)-NADPHX</name>
        <dbReference type="ChEBI" id="CHEBI:64076"/>
    </ligand>
</feature>
<comment type="catalytic activity">
    <reaction evidence="1 10">
        <text>(6R)-NADHX = (6S)-NADHX</text>
        <dbReference type="Rhea" id="RHEA:32215"/>
        <dbReference type="ChEBI" id="CHEBI:64074"/>
        <dbReference type="ChEBI" id="CHEBI:64075"/>
        <dbReference type="EC" id="5.1.99.6"/>
    </reaction>
</comment>
<evidence type="ECO:0000256" key="7">
    <source>
        <dbReference type="ARBA" id="ARBA00022958"/>
    </source>
</evidence>
<organism evidence="12 13">
    <name type="scientific">Geranomyces variabilis</name>
    <dbReference type="NCBI Taxonomy" id="109894"/>
    <lineage>
        <taxon>Eukaryota</taxon>
        <taxon>Fungi</taxon>
        <taxon>Fungi incertae sedis</taxon>
        <taxon>Chytridiomycota</taxon>
        <taxon>Chytridiomycota incertae sedis</taxon>
        <taxon>Chytridiomycetes</taxon>
        <taxon>Spizellomycetales</taxon>
        <taxon>Powellomycetaceae</taxon>
        <taxon>Geranomyces</taxon>
    </lineage>
</organism>
<dbReference type="SUPFAM" id="SSF64153">
    <property type="entry name" value="YjeF N-terminal domain-like"/>
    <property type="match status" value="1"/>
</dbReference>
<comment type="caution">
    <text evidence="12">The sequence shown here is derived from an EMBL/GenBank/DDBJ whole genome shotgun (WGS) entry which is preliminary data.</text>
</comment>
<evidence type="ECO:0000256" key="2">
    <source>
        <dbReference type="ARBA" id="ARBA00000909"/>
    </source>
</evidence>
<feature type="binding site" evidence="10">
    <location>
        <begin position="112"/>
        <end position="118"/>
    </location>
    <ligand>
        <name>(6S)-NADPHX</name>
        <dbReference type="ChEBI" id="CHEBI:64076"/>
    </ligand>
</feature>
<comment type="function">
    <text evidence="10">Catalyzes the epimerization of the S- and R-forms of NAD(P)HX, a damaged form of NAD(P)H that is a result of enzymatic or heat-dependent hydration. This is a prerequisite for the S-specific NAD(P)H-hydrate dehydratase to allow the repair of both epimers of NAD(P)HX.</text>
</comment>
<dbReference type="AlphaFoldDB" id="A0AAD5TR09"/>
<dbReference type="PROSITE" id="PS51385">
    <property type="entry name" value="YJEF_N"/>
    <property type="match status" value="1"/>
</dbReference>
<evidence type="ECO:0000256" key="4">
    <source>
        <dbReference type="ARBA" id="ARBA00022723"/>
    </source>
</evidence>
<dbReference type="InterPro" id="IPR004443">
    <property type="entry name" value="YjeF_N_dom"/>
</dbReference>
<keyword evidence="9 10" id="KW-0413">Isomerase</keyword>
<feature type="domain" description="YjeF N-terminal" evidence="11">
    <location>
        <begin position="1"/>
        <end position="223"/>
    </location>
</feature>
<dbReference type="GO" id="GO:0046872">
    <property type="term" value="F:metal ion binding"/>
    <property type="evidence" value="ECO:0007669"/>
    <property type="project" value="UniProtKB-KW"/>
</dbReference>
<evidence type="ECO:0000256" key="10">
    <source>
        <dbReference type="HAMAP-Rule" id="MF_03159"/>
    </source>
</evidence>
<dbReference type="InterPro" id="IPR036652">
    <property type="entry name" value="YjeF_N_dom_sf"/>
</dbReference>
<evidence type="ECO:0000256" key="1">
    <source>
        <dbReference type="ARBA" id="ARBA00000013"/>
    </source>
</evidence>
<comment type="subcellular location">
    <subcellularLocation>
        <location evidence="10">Cytoplasm</location>
    </subcellularLocation>
    <subcellularLocation>
        <location evidence="10">Mitochondrion</location>
    </subcellularLocation>
</comment>
<keyword evidence="4 10" id="KW-0479">Metal-binding</keyword>
<dbReference type="Proteomes" id="UP001212152">
    <property type="component" value="Unassembled WGS sequence"/>
</dbReference>
<protein>
    <recommendedName>
        <fullName evidence="3 10">NAD(P)H-hydrate epimerase</fullName>
        <ecNumber evidence="3 10">5.1.99.6</ecNumber>
    </recommendedName>
    <alternativeName>
        <fullName evidence="10">NAD(P)HX epimerase</fullName>
    </alternativeName>
</protein>
<dbReference type="InterPro" id="IPR032976">
    <property type="entry name" value="YJEFN_prot_NAXE-like"/>
</dbReference>
<keyword evidence="10" id="KW-0963">Cytoplasm</keyword>
<keyword evidence="10" id="KW-0496">Mitochondrion</keyword>
<feature type="binding site" evidence="10">
    <location>
        <position position="141"/>
    </location>
    <ligand>
        <name>(6S)-NADPHX</name>
        <dbReference type="ChEBI" id="CHEBI:64076"/>
    </ligand>
</feature>
<dbReference type="Gene3D" id="3.40.50.10260">
    <property type="entry name" value="YjeF N-terminal domain"/>
    <property type="match status" value="1"/>
</dbReference>
<feature type="binding site" evidence="10">
    <location>
        <position position="144"/>
    </location>
    <ligand>
        <name>K(+)</name>
        <dbReference type="ChEBI" id="CHEBI:29103"/>
    </ligand>
</feature>
<dbReference type="GO" id="GO:0052856">
    <property type="term" value="F:NAD(P)HX epimerase activity"/>
    <property type="evidence" value="ECO:0007669"/>
    <property type="project" value="UniProtKB-UniRule"/>
</dbReference>
<dbReference type="Pfam" id="PF03853">
    <property type="entry name" value="YjeF_N"/>
    <property type="match status" value="1"/>
</dbReference>
<comment type="caution">
    <text evidence="10">Lacks conserved residue(s) required for the propagation of feature annotation.</text>
</comment>
<dbReference type="PANTHER" id="PTHR13232">
    <property type="entry name" value="NAD(P)H-HYDRATE EPIMERASE"/>
    <property type="match status" value="1"/>
</dbReference>
<comment type="cofactor">
    <cofactor evidence="10">
        <name>K(+)</name>
        <dbReference type="ChEBI" id="CHEBI:29103"/>
    </cofactor>
    <text evidence="10">Binds 1 potassium ion per subunit.</text>
</comment>
<gene>
    <name evidence="12" type="ORF">HDU87_002841</name>
</gene>
<accession>A0AAD5TR09</accession>
<evidence type="ECO:0000256" key="9">
    <source>
        <dbReference type="ARBA" id="ARBA00023235"/>
    </source>
</evidence>
<name>A0AAD5TR09_9FUNG</name>
<evidence type="ECO:0000256" key="5">
    <source>
        <dbReference type="ARBA" id="ARBA00022741"/>
    </source>
</evidence>
<keyword evidence="13" id="KW-1185">Reference proteome</keyword>
<dbReference type="HAMAP" id="MF_01966">
    <property type="entry name" value="NADHX_epimerase"/>
    <property type="match status" value="1"/>
</dbReference>
<reference evidence="12" key="1">
    <citation type="submission" date="2020-05" db="EMBL/GenBank/DDBJ databases">
        <title>Phylogenomic resolution of chytrid fungi.</title>
        <authorList>
            <person name="Stajich J.E."/>
            <person name="Amses K."/>
            <person name="Simmons R."/>
            <person name="Seto K."/>
            <person name="Myers J."/>
            <person name="Bonds A."/>
            <person name="Quandt C.A."/>
            <person name="Barry K."/>
            <person name="Liu P."/>
            <person name="Grigoriev I."/>
            <person name="Longcore J.E."/>
            <person name="James T.Y."/>
        </authorList>
    </citation>
    <scope>NUCLEOTIDE SEQUENCE</scope>
    <source>
        <strain evidence="12">JEL0379</strain>
    </source>
</reference>
<evidence type="ECO:0000256" key="3">
    <source>
        <dbReference type="ARBA" id="ARBA00012228"/>
    </source>
</evidence>
<proteinExistence type="inferred from homology"/>
<dbReference type="GO" id="GO:0005739">
    <property type="term" value="C:mitochondrion"/>
    <property type="evidence" value="ECO:0007669"/>
    <property type="project" value="UniProtKB-SubCell"/>
</dbReference>
<evidence type="ECO:0000313" key="12">
    <source>
        <dbReference type="EMBL" id="KAJ3179635.1"/>
    </source>
</evidence>
<dbReference type="EC" id="5.1.99.6" evidence="3 10"/>
<dbReference type="EMBL" id="JADGJQ010000020">
    <property type="protein sequence ID" value="KAJ3179635.1"/>
    <property type="molecule type" value="Genomic_DNA"/>
</dbReference>
<evidence type="ECO:0000256" key="8">
    <source>
        <dbReference type="ARBA" id="ARBA00023027"/>
    </source>
</evidence>
<dbReference type="NCBIfam" id="TIGR00197">
    <property type="entry name" value="yjeF_nterm"/>
    <property type="match status" value="1"/>
</dbReference>
<comment type="catalytic activity">
    <reaction evidence="2 10">
        <text>(6R)-NADPHX = (6S)-NADPHX</text>
        <dbReference type="Rhea" id="RHEA:32227"/>
        <dbReference type="ChEBI" id="CHEBI:64076"/>
        <dbReference type="ChEBI" id="CHEBI:64077"/>
        <dbReference type="EC" id="5.1.99.6"/>
    </reaction>
</comment>
<dbReference type="PANTHER" id="PTHR13232:SF10">
    <property type="entry name" value="NAD(P)H-HYDRATE EPIMERASE"/>
    <property type="match status" value="1"/>
</dbReference>
<keyword evidence="6" id="KW-0521">NADP</keyword>
<dbReference type="GO" id="GO:0000166">
    <property type="term" value="F:nucleotide binding"/>
    <property type="evidence" value="ECO:0007669"/>
    <property type="project" value="UniProtKB-KW"/>
</dbReference>
<feature type="binding site" evidence="10">
    <location>
        <position position="47"/>
    </location>
    <ligand>
        <name>K(+)</name>
        <dbReference type="ChEBI" id="CHEBI:29103"/>
    </ligand>
</feature>
<keyword evidence="8 10" id="KW-0520">NAD</keyword>
<sequence>MSQEDGGGFSLDQLMELAGLSVAQAICSTYPVKTHKNILVVAGGGNNGGDGLVAARHLCHFGYAVTVYYPKPTDKPIYKGLQTQLRALQVPFVDEITNVLKISDVIVDAIFGFGFSGSLRAPFDTIIPQLIKSGVPIACVDVPSGWDVAKGRQINYQSRQVLLKLTDVAGMFCAKGDPGDGIKPDLLISLSVPKRGVESFKGKHFLGGRFVPPDLAKELGFSTPWSSHPGMQQCVDITSWLKL</sequence>
<keyword evidence="7 10" id="KW-0630">Potassium</keyword>